<gene>
    <name evidence="1" type="ORF">HMPREF9015_00711</name>
</gene>
<evidence type="ECO:0000313" key="2">
    <source>
        <dbReference type="Proteomes" id="UP000016626"/>
    </source>
</evidence>
<dbReference type="AlphaFoldDB" id="U2RH07"/>
<accession>U2RH07</accession>
<organism evidence="1 2">
    <name type="scientific">Leptotrichia wadei (strain F0279)</name>
    <dbReference type="NCBI Taxonomy" id="888055"/>
    <lineage>
        <taxon>Bacteria</taxon>
        <taxon>Fusobacteriati</taxon>
        <taxon>Fusobacteriota</taxon>
        <taxon>Fusobacteriia</taxon>
        <taxon>Fusobacteriales</taxon>
        <taxon>Leptotrichiaceae</taxon>
        <taxon>Leptotrichia</taxon>
    </lineage>
</organism>
<dbReference type="EMBL" id="AWVM01000033">
    <property type="protein sequence ID" value="ERK52843.1"/>
    <property type="molecule type" value="Genomic_DNA"/>
</dbReference>
<evidence type="ECO:0000313" key="1">
    <source>
        <dbReference type="EMBL" id="ERK52843.1"/>
    </source>
</evidence>
<evidence type="ECO:0008006" key="3">
    <source>
        <dbReference type="Google" id="ProtNLM"/>
    </source>
</evidence>
<proteinExistence type="predicted"/>
<comment type="caution">
    <text evidence="1">The sequence shown here is derived from an EMBL/GenBank/DDBJ whole genome shotgun (WGS) entry which is preliminary data.</text>
</comment>
<reference evidence="1 2" key="1">
    <citation type="submission" date="2013-06" db="EMBL/GenBank/DDBJ databases">
        <authorList>
            <person name="Weinstock G."/>
            <person name="Sodergren E."/>
            <person name="Lobos E.A."/>
            <person name="Fulton L."/>
            <person name="Fulton R."/>
            <person name="Courtney L."/>
            <person name="Fronick C."/>
            <person name="O'Laughlin M."/>
            <person name="Godfrey J."/>
            <person name="Wilson R.M."/>
            <person name="Miner T."/>
            <person name="Farmer C."/>
            <person name="Delehaunty K."/>
            <person name="Cordes M."/>
            <person name="Minx P."/>
            <person name="Tomlinson C."/>
            <person name="Chen J."/>
            <person name="Wollam A."/>
            <person name="Pepin K.H."/>
            <person name="Bhonagiri V."/>
            <person name="Zhang X."/>
            <person name="Warren W."/>
            <person name="Mitreva M."/>
            <person name="Mardis E.R."/>
            <person name="Wilson R.K."/>
        </authorList>
    </citation>
    <scope>NUCLEOTIDE SEQUENCE [LARGE SCALE GENOMIC DNA]</scope>
    <source>
        <strain evidence="1 2">F0279</strain>
    </source>
</reference>
<dbReference type="HOGENOM" id="CLU_183116_1_0_0"/>
<sequence length="77" mass="9160">MEFSKQVKQKTYMLYFDDNKNFSALIGFFSNKEKAKEIIEKRKLQKGIKDFPEGFKIKTMIIGKNYYTKGFKSKCLK</sequence>
<dbReference type="Proteomes" id="UP000016626">
    <property type="component" value="Unassembled WGS sequence"/>
</dbReference>
<protein>
    <recommendedName>
        <fullName evidence="3">SPOR domain-containing protein</fullName>
    </recommendedName>
</protein>
<dbReference type="PATRIC" id="fig|888055.3.peg.682"/>
<dbReference type="RefSeq" id="WP_021746237.1">
    <property type="nucleotide sequence ID" value="NZ_KI271402.1"/>
</dbReference>
<name>U2RH07_LEPWF</name>